<dbReference type="Proteomes" id="UP000318055">
    <property type="component" value="Chromosome"/>
</dbReference>
<accession>A0A518RCU5</accession>
<evidence type="ECO:0000256" key="4">
    <source>
        <dbReference type="ARBA" id="ARBA00022896"/>
    </source>
</evidence>
<dbReference type="GO" id="GO:0016705">
    <property type="term" value="F:oxidoreductase activity, acting on paired donors, with incorporation or reduction of molecular oxygen"/>
    <property type="evidence" value="ECO:0007669"/>
    <property type="project" value="InterPro"/>
</dbReference>
<evidence type="ECO:0000256" key="5">
    <source>
        <dbReference type="ARBA" id="ARBA00022964"/>
    </source>
</evidence>
<dbReference type="Gene3D" id="2.60.120.620">
    <property type="entry name" value="q2cbj1_9rhob like domain"/>
    <property type="match status" value="1"/>
</dbReference>
<proteinExistence type="predicted"/>
<dbReference type="AlphaFoldDB" id="A0A518RCU5"/>
<evidence type="ECO:0000259" key="9">
    <source>
        <dbReference type="PROSITE" id="PS51471"/>
    </source>
</evidence>
<keyword evidence="3" id="KW-0256">Endoplasmic reticulum</keyword>
<dbReference type="KEGG" id="ssua:FPZ54_04005"/>
<evidence type="ECO:0000256" key="6">
    <source>
        <dbReference type="ARBA" id="ARBA00023002"/>
    </source>
</evidence>
<dbReference type="InterPro" id="IPR006620">
    <property type="entry name" value="Pro_4_hyd_alph"/>
</dbReference>
<dbReference type="InterPro" id="IPR044862">
    <property type="entry name" value="Pro_4_hyd_alph_FE2OG_OXY"/>
</dbReference>
<gene>
    <name evidence="10" type="ORF">FPZ54_04005</name>
</gene>
<dbReference type="PANTHER" id="PTHR10869:SF246">
    <property type="entry name" value="TRANSMEMBRANE PROLYL 4-HYDROXYLASE"/>
    <property type="match status" value="1"/>
</dbReference>
<keyword evidence="11" id="KW-1185">Reference proteome</keyword>
<dbReference type="GO" id="GO:0005506">
    <property type="term" value="F:iron ion binding"/>
    <property type="evidence" value="ECO:0007669"/>
    <property type="project" value="InterPro"/>
</dbReference>
<dbReference type="OrthoDB" id="269774at2"/>
<dbReference type="EMBL" id="CP042239">
    <property type="protein sequence ID" value="QDX25272.1"/>
    <property type="molecule type" value="Genomic_DNA"/>
</dbReference>
<reference evidence="10 11" key="1">
    <citation type="submission" date="2019-07" db="EMBL/GenBank/DDBJ databases">
        <title>Sphingomonas alkalisoli sp. nov., isolated from rhizosphere soil of Suaedae salsa.</title>
        <authorList>
            <person name="Zhang H."/>
            <person name="Xu L."/>
            <person name="Zhang J.-X."/>
            <person name="Sun J.-Q."/>
        </authorList>
    </citation>
    <scope>NUCLEOTIDE SEQUENCE [LARGE SCALE GENOMIC DNA]</scope>
    <source>
        <strain evidence="10 11">XS-10</strain>
    </source>
</reference>
<dbReference type="PROSITE" id="PS51471">
    <property type="entry name" value="FE2OG_OXY"/>
    <property type="match status" value="1"/>
</dbReference>
<name>A0A518RCU5_9SPHN</name>
<keyword evidence="7" id="KW-0408">Iron</keyword>
<dbReference type="SUPFAM" id="SSF81901">
    <property type="entry name" value="HCP-like"/>
    <property type="match status" value="1"/>
</dbReference>
<dbReference type="Gene3D" id="1.25.40.10">
    <property type="entry name" value="Tetratricopeptide repeat domain"/>
    <property type="match status" value="1"/>
</dbReference>
<comment type="cofactor">
    <cofactor evidence="1">
        <name>L-ascorbate</name>
        <dbReference type="ChEBI" id="CHEBI:38290"/>
    </cofactor>
</comment>
<dbReference type="GO" id="GO:0051213">
    <property type="term" value="F:dioxygenase activity"/>
    <property type="evidence" value="ECO:0007669"/>
    <property type="project" value="UniProtKB-KW"/>
</dbReference>
<sequence>MRRRRREQTSSSSVSFVRARHRATRSIWGPHVAEISRRAGKMVAICRDPLAFVQLYGRRDAMTFEQEVQAVARQGHDAAVAFVHQRAAEGDADAMMMLAQWRCWGHFGSQDLAEAYRLTEAAAATGHLPAMLTRASMLLTRTGTSRDADAARAIVEAAAPRSPLAAQHLAIADSIPREAPQPEILSDDPYIARIPGLISRDACAFVMARAMPMLQPSFVIDPANGQRVPHPIRTSAGAAFPPTDEDLVLHTVNCRAATASNTDVGRGEPLHVLRYTPGQEYRPHLDALPGVENQRSHTVLIYLNDGYGGGETEFPELGITVRAQAGDALVFRNTTDAGRADARTEHAGLPVTSGEKWLATRWIRQAEFHPWKAETER</sequence>
<protein>
    <submittedName>
        <fullName evidence="10">Proline hydroxylase</fullName>
    </submittedName>
</protein>
<keyword evidence="5" id="KW-0223">Dioxygenase</keyword>
<keyword evidence="6" id="KW-0560">Oxidoreductase</keyword>
<evidence type="ECO:0000256" key="1">
    <source>
        <dbReference type="ARBA" id="ARBA00001961"/>
    </source>
</evidence>
<evidence type="ECO:0000256" key="2">
    <source>
        <dbReference type="ARBA" id="ARBA00022723"/>
    </source>
</evidence>
<dbReference type="PANTHER" id="PTHR10869">
    <property type="entry name" value="PROLYL 4-HYDROXYLASE ALPHA SUBUNIT"/>
    <property type="match status" value="1"/>
</dbReference>
<evidence type="ECO:0000256" key="7">
    <source>
        <dbReference type="ARBA" id="ARBA00023004"/>
    </source>
</evidence>
<dbReference type="SMART" id="SM00702">
    <property type="entry name" value="P4Hc"/>
    <property type="match status" value="1"/>
</dbReference>
<keyword evidence="8" id="KW-0325">Glycoprotein</keyword>
<dbReference type="InterPro" id="IPR011990">
    <property type="entry name" value="TPR-like_helical_dom_sf"/>
</dbReference>
<evidence type="ECO:0000256" key="8">
    <source>
        <dbReference type="ARBA" id="ARBA00023180"/>
    </source>
</evidence>
<dbReference type="InterPro" id="IPR045054">
    <property type="entry name" value="P4HA-like"/>
</dbReference>
<organism evidence="10 11">
    <name type="scientific">Sphingomonas suaedae</name>
    <dbReference type="NCBI Taxonomy" id="2599297"/>
    <lineage>
        <taxon>Bacteria</taxon>
        <taxon>Pseudomonadati</taxon>
        <taxon>Pseudomonadota</taxon>
        <taxon>Alphaproteobacteria</taxon>
        <taxon>Sphingomonadales</taxon>
        <taxon>Sphingomonadaceae</taxon>
        <taxon>Sphingomonas</taxon>
    </lineage>
</organism>
<keyword evidence="2" id="KW-0479">Metal-binding</keyword>
<evidence type="ECO:0000313" key="10">
    <source>
        <dbReference type="EMBL" id="QDX25272.1"/>
    </source>
</evidence>
<feature type="domain" description="Fe2OG dioxygenase" evidence="9">
    <location>
        <begin position="266"/>
        <end position="365"/>
    </location>
</feature>
<dbReference type="Pfam" id="PF13640">
    <property type="entry name" value="2OG-FeII_Oxy_3"/>
    <property type="match status" value="1"/>
</dbReference>
<dbReference type="GO" id="GO:0031418">
    <property type="term" value="F:L-ascorbic acid binding"/>
    <property type="evidence" value="ECO:0007669"/>
    <property type="project" value="UniProtKB-KW"/>
</dbReference>
<keyword evidence="4" id="KW-0847">Vitamin C</keyword>
<evidence type="ECO:0000256" key="3">
    <source>
        <dbReference type="ARBA" id="ARBA00022824"/>
    </source>
</evidence>
<evidence type="ECO:0000313" key="11">
    <source>
        <dbReference type="Proteomes" id="UP000318055"/>
    </source>
</evidence>
<dbReference type="InterPro" id="IPR005123">
    <property type="entry name" value="Oxoglu/Fe-dep_dioxygenase_dom"/>
</dbReference>